<dbReference type="InterPro" id="IPR001965">
    <property type="entry name" value="Znf_PHD"/>
</dbReference>
<evidence type="ECO:0000259" key="12">
    <source>
        <dbReference type="PROSITE" id="PS50016"/>
    </source>
</evidence>
<dbReference type="Proteomes" id="UP001153620">
    <property type="component" value="Chromosome 1"/>
</dbReference>
<evidence type="ECO:0000256" key="4">
    <source>
        <dbReference type="ARBA" id="ARBA00022771"/>
    </source>
</evidence>
<feature type="binding site" evidence="7">
    <location>
        <position position="278"/>
    </location>
    <ligand>
        <name>Zn(2+)</name>
        <dbReference type="ChEBI" id="CHEBI:29105"/>
        <label>1</label>
    </ligand>
</feature>
<feature type="region of interest" description="Disordered" evidence="11">
    <location>
        <begin position="114"/>
        <end position="133"/>
    </location>
</feature>
<dbReference type="InterPro" id="IPR013083">
    <property type="entry name" value="Znf_RING/FYVE/PHD"/>
</dbReference>
<evidence type="ECO:0000313" key="14">
    <source>
        <dbReference type="Proteomes" id="UP001153620"/>
    </source>
</evidence>
<organism evidence="13 14">
    <name type="scientific">Chironomus riparius</name>
    <dbReference type="NCBI Taxonomy" id="315576"/>
    <lineage>
        <taxon>Eukaryota</taxon>
        <taxon>Metazoa</taxon>
        <taxon>Ecdysozoa</taxon>
        <taxon>Arthropoda</taxon>
        <taxon>Hexapoda</taxon>
        <taxon>Insecta</taxon>
        <taxon>Pterygota</taxon>
        <taxon>Neoptera</taxon>
        <taxon>Endopterygota</taxon>
        <taxon>Diptera</taxon>
        <taxon>Nematocera</taxon>
        <taxon>Chironomoidea</taxon>
        <taxon>Chironomidae</taxon>
        <taxon>Chironominae</taxon>
        <taxon>Chironomus</taxon>
    </lineage>
</organism>
<proteinExistence type="inferred from homology"/>
<feature type="binding site" evidence="7">
    <location>
        <position position="321"/>
    </location>
    <ligand>
        <name>Zn(2+)</name>
        <dbReference type="ChEBI" id="CHEBI:29105"/>
        <label>2</label>
    </ligand>
</feature>
<dbReference type="InterPro" id="IPR019786">
    <property type="entry name" value="Zinc_finger_PHD-type_CS"/>
</dbReference>
<evidence type="ECO:0000256" key="11">
    <source>
        <dbReference type="SAM" id="MobiDB-lite"/>
    </source>
</evidence>
<dbReference type="PANTHER" id="PTHR10333:SF89">
    <property type="entry name" value="INHIBITOR OF GROWTH PROTEIN"/>
    <property type="match status" value="1"/>
</dbReference>
<comment type="subunit">
    <text evidence="9">Component of an histone acetyltransferase complex. Interacts with H3K4me3 and to a lesser extent with H3K4me2.</text>
</comment>
<dbReference type="CDD" id="cd15584">
    <property type="entry name" value="PHD_ING1_2"/>
    <property type="match status" value="1"/>
</dbReference>
<dbReference type="InterPro" id="IPR011011">
    <property type="entry name" value="Znf_FYVE_PHD"/>
</dbReference>
<evidence type="ECO:0000256" key="1">
    <source>
        <dbReference type="ARBA" id="ARBA00004123"/>
    </source>
</evidence>
<comment type="similarity">
    <text evidence="2 9">Belongs to the ING family.</text>
</comment>
<keyword evidence="3 7" id="KW-0479">Metal-binding</keyword>
<comment type="subcellular location">
    <subcellularLocation>
        <location evidence="1 9">Nucleus</location>
    </subcellularLocation>
</comment>
<accession>A0A9N9WRI0</accession>
<dbReference type="Gene3D" id="3.30.40.10">
    <property type="entry name" value="Zinc/RING finger domain, C3HC4 (zinc finger)"/>
    <property type="match status" value="1"/>
</dbReference>
<reference evidence="13" key="1">
    <citation type="submission" date="2022-01" db="EMBL/GenBank/DDBJ databases">
        <authorList>
            <person name="King R."/>
        </authorList>
    </citation>
    <scope>NUCLEOTIDE SEQUENCE</scope>
</reference>
<evidence type="ECO:0000256" key="8">
    <source>
        <dbReference type="PROSITE-ProRule" id="PRU00146"/>
    </source>
</evidence>
<dbReference type="Gene3D" id="6.10.140.1740">
    <property type="match status" value="1"/>
</dbReference>
<dbReference type="SMART" id="SM01408">
    <property type="entry name" value="ING"/>
    <property type="match status" value="1"/>
</dbReference>
<dbReference type="SMART" id="SM00249">
    <property type="entry name" value="PHD"/>
    <property type="match status" value="1"/>
</dbReference>
<dbReference type="InterPro" id="IPR028651">
    <property type="entry name" value="ING_fam"/>
</dbReference>
<feature type="binding site" evidence="7">
    <location>
        <position position="305"/>
    </location>
    <ligand>
        <name>Zn(2+)</name>
        <dbReference type="ChEBI" id="CHEBI:29105"/>
        <label>1</label>
    </ligand>
</feature>
<evidence type="ECO:0000256" key="2">
    <source>
        <dbReference type="ARBA" id="ARBA00010210"/>
    </source>
</evidence>
<dbReference type="InterPro" id="IPR028643">
    <property type="entry name" value="ING1_PHD_Znf"/>
</dbReference>
<comment type="domain">
    <text evidence="9">The PHD-type zinc finger mediates the binding to H3K4me3.</text>
</comment>
<evidence type="ECO:0000256" key="9">
    <source>
        <dbReference type="RuleBase" id="RU361213"/>
    </source>
</evidence>
<dbReference type="CDD" id="cd16857">
    <property type="entry name" value="ING_ING1_2"/>
    <property type="match status" value="1"/>
</dbReference>
<gene>
    <name evidence="13" type="ORF">CHIRRI_LOCUS4244</name>
</gene>
<evidence type="ECO:0000256" key="7">
    <source>
        <dbReference type="PIRSR" id="PIRSR628651-51"/>
    </source>
</evidence>
<protein>
    <recommendedName>
        <fullName evidence="9">Inhibitor of growth protein</fullName>
    </recommendedName>
</protein>
<dbReference type="GO" id="GO:0045893">
    <property type="term" value="P:positive regulation of DNA-templated transcription"/>
    <property type="evidence" value="ECO:0007669"/>
    <property type="project" value="TreeGrafter"/>
</dbReference>
<evidence type="ECO:0000256" key="6">
    <source>
        <dbReference type="ARBA" id="ARBA00023242"/>
    </source>
</evidence>
<dbReference type="FunFam" id="3.30.40.10:FF:000021">
    <property type="entry name" value="Inhibitor of growth 2b"/>
    <property type="match status" value="1"/>
</dbReference>
<sequence length="348" mass="38843">MLNQIPASEANNSGVFLRNYLDYIEELPDDIVRILSVVRELDVKTSNIVNETEELSEKILTTTGEAKSKHYSRLQQILIKLQDLNDEKIRYNQALSELIETKFRAVERDFQTNILSKQERPQSPVSSASSTAKNASIVQQVLSNLPLIKNPSTSGSNMSSSTNNSLSESLNITVNNGTEKAVKRSRRTRTDTILDVIEQPEPPVKVEPTPTKATSSTNSTPAVAVKKSSSTASNASNKKKKKKTTAKQANNSQTSQVVEQQVATLQDEAIDPDEETYCLCGQISYGEMILCENDACKIEWFHFSCVGLSSKPKGRWYCPNCRGDRPNVLNKNLRKKYQDSPSNDRKFM</sequence>
<feature type="binding site" evidence="7">
    <location>
        <position position="296"/>
    </location>
    <ligand>
        <name>Zn(2+)</name>
        <dbReference type="ChEBI" id="CHEBI:29105"/>
        <label>2</label>
    </ligand>
</feature>
<evidence type="ECO:0000256" key="5">
    <source>
        <dbReference type="ARBA" id="ARBA00022833"/>
    </source>
</evidence>
<dbReference type="Pfam" id="PF23011">
    <property type="entry name" value="PHD-1st_NSD"/>
    <property type="match status" value="1"/>
</dbReference>
<dbReference type="Pfam" id="PF12998">
    <property type="entry name" value="ING"/>
    <property type="match status" value="1"/>
</dbReference>
<keyword evidence="6 9" id="KW-0539">Nucleus</keyword>
<dbReference type="InterPro" id="IPR059153">
    <property type="entry name" value="NSD_PHD-1st"/>
</dbReference>
<dbReference type="PANTHER" id="PTHR10333">
    <property type="entry name" value="INHIBITOR OF GROWTH PROTEIN"/>
    <property type="match status" value="1"/>
</dbReference>
<feature type="region of interest" description="Disordered" evidence="11">
    <location>
        <begin position="148"/>
        <end position="256"/>
    </location>
</feature>
<dbReference type="GO" id="GO:0008270">
    <property type="term" value="F:zinc ion binding"/>
    <property type="evidence" value="ECO:0007669"/>
    <property type="project" value="UniProtKB-KW"/>
</dbReference>
<feature type="compositionally biased region" description="Low complexity" evidence="11">
    <location>
        <begin position="150"/>
        <end position="171"/>
    </location>
</feature>
<dbReference type="SUPFAM" id="SSF57903">
    <property type="entry name" value="FYVE/PHD zinc finger"/>
    <property type="match status" value="1"/>
</dbReference>
<dbReference type="GO" id="GO:0006325">
    <property type="term" value="P:chromatin organization"/>
    <property type="evidence" value="ECO:0007669"/>
    <property type="project" value="UniProtKB-KW"/>
</dbReference>
<dbReference type="InterPro" id="IPR024610">
    <property type="entry name" value="ING_N_histone-binding"/>
</dbReference>
<feature type="domain" description="PHD-type" evidence="12">
    <location>
        <begin position="275"/>
        <end position="324"/>
    </location>
</feature>
<feature type="binding site" evidence="7">
    <location>
        <position position="280"/>
    </location>
    <ligand>
        <name>Zn(2+)</name>
        <dbReference type="ChEBI" id="CHEBI:29105"/>
        <label>1</label>
    </ligand>
</feature>
<dbReference type="OrthoDB" id="5411773at2759"/>
<name>A0A9N9WRI0_9DIPT</name>
<keyword evidence="4 8" id="KW-0863">Zinc-finger</keyword>
<feature type="compositionally biased region" description="Low complexity" evidence="11">
    <location>
        <begin position="226"/>
        <end position="236"/>
    </location>
</feature>
<keyword evidence="10" id="KW-0175">Coiled coil</keyword>
<dbReference type="GO" id="GO:0005634">
    <property type="term" value="C:nucleus"/>
    <property type="evidence" value="ECO:0007669"/>
    <property type="project" value="UniProtKB-SubCell"/>
</dbReference>
<feature type="binding site" evidence="7">
    <location>
        <position position="291"/>
    </location>
    <ligand>
        <name>Zn(2+)</name>
        <dbReference type="ChEBI" id="CHEBI:29105"/>
        <label>2</label>
    </ligand>
</feature>
<dbReference type="AlphaFoldDB" id="A0A9N9WRI0"/>
<comment type="function">
    <text evidence="9">Component of an histone acetyltransferase complex.</text>
</comment>
<reference evidence="13" key="2">
    <citation type="submission" date="2022-10" db="EMBL/GenBank/DDBJ databases">
        <authorList>
            <consortium name="ENA_rothamsted_submissions"/>
            <consortium name="culmorum"/>
            <person name="King R."/>
        </authorList>
    </citation>
    <scope>NUCLEOTIDE SEQUENCE</scope>
</reference>
<keyword evidence="5 7" id="KW-0862">Zinc</keyword>
<dbReference type="PROSITE" id="PS01359">
    <property type="entry name" value="ZF_PHD_1"/>
    <property type="match status" value="1"/>
</dbReference>
<evidence type="ECO:0000256" key="3">
    <source>
        <dbReference type="ARBA" id="ARBA00022723"/>
    </source>
</evidence>
<feature type="binding site" evidence="7">
    <location>
        <position position="302"/>
    </location>
    <ligand>
        <name>Zn(2+)</name>
        <dbReference type="ChEBI" id="CHEBI:29105"/>
        <label>1</label>
    </ligand>
</feature>
<keyword evidence="14" id="KW-1185">Reference proteome</keyword>
<keyword evidence="9" id="KW-0156">Chromatin regulator</keyword>
<evidence type="ECO:0000313" key="13">
    <source>
        <dbReference type="EMBL" id="CAG9801313.1"/>
    </source>
</evidence>
<evidence type="ECO:0000256" key="10">
    <source>
        <dbReference type="SAM" id="Coils"/>
    </source>
</evidence>
<dbReference type="InterPro" id="IPR019787">
    <property type="entry name" value="Znf_PHD-finger"/>
</dbReference>
<feature type="binding site" evidence="7">
    <location>
        <position position="318"/>
    </location>
    <ligand>
        <name>Zn(2+)</name>
        <dbReference type="ChEBI" id="CHEBI:29105"/>
        <label>2</label>
    </ligand>
</feature>
<dbReference type="EMBL" id="OU895877">
    <property type="protein sequence ID" value="CAG9801313.1"/>
    <property type="molecule type" value="Genomic_DNA"/>
</dbReference>
<feature type="coiled-coil region" evidence="10">
    <location>
        <begin position="74"/>
        <end position="101"/>
    </location>
</feature>
<dbReference type="PROSITE" id="PS50016">
    <property type="entry name" value="ZF_PHD_2"/>
    <property type="match status" value="1"/>
</dbReference>